<dbReference type="Gene3D" id="1.25.40.10">
    <property type="entry name" value="Tetratricopeptide repeat domain"/>
    <property type="match status" value="2"/>
</dbReference>
<dbReference type="InterPro" id="IPR019734">
    <property type="entry name" value="TPR_rpt"/>
</dbReference>
<keyword evidence="2" id="KW-1185">Reference proteome</keyword>
<evidence type="ECO:0000313" key="1">
    <source>
        <dbReference type="EMBL" id="TCC07405.1"/>
    </source>
</evidence>
<dbReference type="EMBL" id="SJJZ01000002">
    <property type="protein sequence ID" value="TCC07405.1"/>
    <property type="molecule type" value="Genomic_DNA"/>
</dbReference>
<name>A0A4R0H8W8_9ACTN</name>
<evidence type="ECO:0000313" key="2">
    <source>
        <dbReference type="Proteomes" id="UP000292346"/>
    </source>
</evidence>
<protein>
    <recommendedName>
        <fullName evidence="3">Tetratricopeptide repeat protein</fullName>
    </recommendedName>
</protein>
<sequence>MRTDLELSALAAAELAVRRDPAAADAVEKCRVALADEAPDGQRIALLVGWGYLALRERTEARECFRAAVSYETEPHLTDRAALLAGLLAARDLEAPALAGAWYRASAKLIAVLDQINFTDDLTTQFTDDMIWPDHPELRGDVLPHLVTTLDARSRSLTALTLYALHHAHGDADAAVRAAWQVVQLGHPTYLAAAWLAIAETLIKQGDNATAAKACQEALSAEGQFSARLLLGLAEGPEADVQTQAGTLLGILQRDAGDLESALATLTAAAHGDDPTALLALAQTHDLAGDPAAAQPIYAKLAEHELSEQYQDAIFNLGLHAKERRDLPEATRWFRQYIEAGYAAHPLAAAHLGELAYWVGDKQAALHWYQYTLDHTDLPVLVEEAEQRMAELLKPSGG</sequence>
<dbReference type="OrthoDB" id="3907951at2"/>
<comment type="caution">
    <text evidence="1">The sequence shown here is derived from an EMBL/GenBank/DDBJ whole genome shotgun (WGS) entry which is preliminary data.</text>
</comment>
<gene>
    <name evidence="1" type="ORF">E0H45_15540</name>
</gene>
<evidence type="ECO:0008006" key="3">
    <source>
        <dbReference type="Google" id="ProtNLM"/>
    </source>
</evidence>
<dbReference type="Proteomes" id="UP000292346">
    <property type="component" value="Unassembled WGS sequence"/>
</dbReference>
<dbReference type="RefSeq" id="WP_131338048.1">
    <property type="nucleotide sequence ID" value="NZ_SJJZ01000002.1"/>
</dbReference>
<reference evidence="1 2" key="1">
    <citation type="submission" date="2019-02" db="EMBL/GenBank/DDBJ databases">
        <title>Kribbella capetownensis sp. nov. and Kribbella speibonae sp. nov., isolated from soil.</title>
        <authorList>
            <person name="Curtis S.M."/>
            <person name="Norton I."/>
            <person name="Everest G.J."/>
            <person name="Meyers P.R."/>
        </authorList>
    </citation>
    <scope>NUCLEOTIDE SEQUENCE [LARGE SCALE GENOMIC DNA]</scope>
    <source>
        <strain evidence="1 2">KCTC 29219</strain>
    </source>
</reference>
<dbReference type="AlphaFoldDB" id="A0A4R0H8W8"/>
<dbReference type="SUPFAM" id="SSF81901">
    <property type="entry name" value="HCP-like"/>
    <property type="match status" value="1"/>
</dbReference>
<proteinExistence type="predicted"/>
<dbReference type="InterPro" id="IPR011990">
    <property type="entry name" value="TPR-like_helical_dom_sf"/>
</dbReference>
<dbReference type="Pfam" id="PF13181">
    <property type="entry name" value="TPR_8"/>
    <property type="match status" value="1"/>
</dbReference>
<accession>A0A4R0H8W8</accession>
<organism evidence="1 2">
    <name type="scientific">Kribbella soli</name>
    <dbReference type="NCBI Taxonomy" id="1124743"/>
    <lineage>
        <taxon>Bacteria</taxon>
        <taxon>Bacillati</taxon>
        <taxon>Actinomycetota</taxon>
        <taxon>Actinomycetes</taxon>
        <taxon>Propionibacteriales</taxon>
        <taxon>Kribbellaceae</taxon>
        <taxon>Kribbella</taxon>
    </lineage>
</organism>